<evidence type="ECO:0000313" key="1">
    <source>
        <dbReference type="EMBL" id="SQA19064.1"/>
    </source>
</evidence>
<accession>A0A0H1YIM7</accession>
<dbReference type="AlphaFoldDB" id="A0A0H1YIM7"/>
<comment type="caution">
    <text evidence="1">The sequence shown here is derived from an EMBL/GenBank/DDBJ whole genome shotgun (WGS) entry which is preliminary data.</text>
</comment>
<sequence>MSKKDKKIEIQISDAQVTVNGTKVDGYQLVIGKKVVGQIAELDSKFAVIKGEQVSGFYKNLDQAMGNIIEEYNLNR</sequence>
<organism evidence="1 2">
    <name type="scientific">Streptococcus agalactiae</name>
    <dbReference type="NCBI Taxonomy" id="1311"/>
    <lineage>
        <taxon>Bacteria</taxon>
        <taxon>Bacillati</taxon>
        <taxon>Bacillota</taxon>
        <taxon>Bacilli</taxon>
        <taxon>Lactobacillales</taxon>
        <taxon>Streptococcaceae</taxon>
        <taxon>Streptococcus</taxon>
    </lineage>
</organism>
<dbReference type="EMBL" id="UAVB01000001">
    <property type="protein sequence ID" value="SQA19064.1"/>
    <property type="molecule type" value="Genomic_DNA"/>
</dbReference>
<proteinExistence type="predicted"/>
<dbReference type="RefSeq" id="WP_000037100.1">
    <property type="nucleotide sequence ID" value="NZ_CGBY01000002.1"/>
</dbReference>
<dbReference type="Proteomes" id="UP000250200">
    <property type="component" value="Unassembled WGS sequence"/>
</dbReference>
<dbReference type="InterPro" id="IPR021351">
    <property type="entry name" value="DUF2969"/>
</dbReference>
<reference evidence="1 2" key="1">
    <citation type="submission" date="2018-06" db="EMBL/GenBank/DDBJ databases">
        <authorList>
            <consortium name="Pathogen Informatics"/>
            <person name="Doyle S."/>
        </authorList>
    </citation>
    <scope>NUCLEOTIDE SEQUENCE [LARGE SCALE GENOMIC DNA]</scope>
    <source>
        <strain evidence="1 2">NCTC8181</strain>
    </source>
</reference>
<gene>
    <name evidence="1" type="ORF">NCTC8181_02122</name>
</gene>
<evidence type="ECO:0000313" key="2">
    <source>
        <dbReference type="Proteomes" id="UP000250200"/>
    </source>
</evidence>
<name>A0A0H1YIM7_STRAG</name>
<dbReference type="Pfam" id="PF11184">
    <property type="entry name" value="DUF2969"/>
    <property type="match status" value="1"/>
</dbReference>
<protein>
    <submittedName>
        <fullName evidence="1">Protein of uncharacterized function (DUF2969)</fullName>
    </submittedName>
</protein>